<keyword evidence="4" id="KW-0804">Transcription</keyword>
<protein>
    <submittedName>
        <fullName evidence="5">Methicillin resistance regulatory protein MecI</fullName>
    </submittedName>
</protein>
<dbReference type="GO" id="GO:0045892">
    <property type="term" value="P:negative regulation of DNA-templated transcription"/>
    <property type="evidence" value="ECO:0007669"/>
    <property type="project" value="InterPro"/>
</dbReference>
<keyword evidence="2" id="KW-0805">Transcription regulation</keyword>
<accession>A0A1S8MD23</accession>
<dbReference type="GO" id="GO:0003677">
    <property type="term" value="F:DNA binding"/>
    <property type="evidence" value="ECO:0007669"/>
    <property type="project" value="UniProtKB-KW"/>
</dbReference>
<evidence type="ECO:0000256" key="4">
    <source>
        <dbReference type="ARBA" id="ARBA00023163"/>
    </source>
</evidence>
<evidence type="ECO:0000256" key="2">
    <source>
        <dbReference type="ARBA" id="ARBA00023015"/>
    </source>
</evidence>
<comment type="similarity">
    <text evidence="1">Belongs to the BlaI transcriptional regulatory family.</text>
</comment>
<proteinExistence type="inferred from homology"/>
<dbReference type="Gene3D" id="1.10.4040.10">
    <property type="entry name" value="Penicillinase repressor domain"/>
    <property type="match status" value="1"/>
</dbReference>
<keyword evidence="6" id="KW-1185">Reference proteome</keyword>
<sequence>MKSKVKISDAEWSVMQALWKNYPATFSEIVEGLNKECEWSPKTVHTLISRLVKKGAVSTIKDMKPYKYSPLVTEDEMMNSETESFINKIYHGSVNLFVSNFLKKQKLNKNEILELKKILDENMK</sequence>
<dbReference type="Gene3D" id="1.10.10.10">
    <property type="entry name" value="Winged helix-like DNA-binding domain superfamily/Winged helix DNA-binding domain"/>
    <property type="match status" value="1"/>
</dbReference>
<dbReference type="AlphaFoldDB" id="A0A1S8MD23"/>
<gene>
    <name evidence="5" type="primary">mecI</name>
    <name evidence="5" type="ORF">CROST_043510</name>
</gene>
<keyword evidence="3" id="KW-0238">DNA-binding</keyword>
<reference evidence="5 6" key="1">
    <citation type="submission" date="2022-04" db="EMBL/GenBank/DDBJ databases">
        <title>Genome sequence of C. roseum typestrain.</title>
        <authorList>
            <person name="Poehlein A."/>
            <person name="Schoch T."/>
            <person name="Duerre P."/>
            <person name="Daniel R."/>
        </authorList>
    </citation>
    <scope>NUCLEOTIDE SEQUENCE [LARGE SCALE GENOMIC DNA]</scope>
    <source>
        <strain evidence="5 6">DSM 7320</strain>
    </source>
</reference>
<dbReference type="KEGG" id="crw:CROST_043510"/>
<organism evidence="5 6">
    <name type="scientific">Clostridium felsineum</name>
    <dbReference type="NCBI Taxonomy" id="36839"/>
    <lineage>
        <taxon>Bacteria</taxon>
        <taxon>Bacillati</taxon>
        <taxon>Bacillota</taxon>
        <taxon>Clostridia</taxon>
        <taxon>Eubacteriales</taxon>
        <taxon>Clostridiaceae</taxon>
        <taxon>Clostridium</taxon>
    </lineage>
</organism>
<evidence type="ECO:0000256" key="3">
    <source>
        <dbReference type="ARBA" id="ARBA00023125"/>
    </source>
</evidence>
<dbReference type="InterPro" id="IPR036390">
    <property type="entry name" value="WH_DNA-bd_sf"/>
</dbReference>
<dbReference type="InterPro" id="IPR036388">
    <property type="entry name" value="WH-like_DNA-bd_sf"/>
</dbReference>
<dbReference type="Proteomes" id="UP000190951">
    <property type="component" value="Chromosome"/>
</dbReference>
<dbReference type="SUPFAM" id="SSF46785">
    <property type="entry name" value="Winged helix' DNA-binding domain"/>
    <property type="match status" value="1"/>
</dbReference>
<dbReference type="STRING" id="84029.CROST_07940"/>
<dbReference type="Pfam" id="PF03965">
    <property type="entry name" value="Penicillinase_R"/>
    <property type="match status" value="1"/>
</dbReference>
<dbReference type="RefSeq" id="WP_077832895.1">
    <property type="nucleotide sequence ID" value="NZ_CP096983.1"/>
</dbReference>
<name>A0A1S8MD23_9CLOT</name>
<dbReference type="EMBL" id="CP096983">
    <property type="protein sequence ID" value="URZ13585.1"/>
    <property type="molecule type" value="Genomic_DNA"/>
</dbReference>
<dbReference type="PIRSF" id="PIRSF019455">
    <property type="entry name" value="CopR_AtkY"/>
    <property type="match status" value="1"/>
</dbReference>
<evidence type="ECO:0000256" key="1">
    <source>
        <dbReference type="ARBA" id="ARBA00011046"/>
    </source>
</evidence>
<dbReference type="InterPro" id="IPR005650">
    <property type="entry name" value="BlaI_family"/>
</dbReference>
<evidence type="ECO:0000313" key="5">
    <source>
        <dbReference type="EMBL" id="URZ13585.1"/>
    </source>
</evidence>
<evidence type="ECO:0000313" key="6">
    <source>
        <dbReference type="Proteomes" id="UP000190951"/>
    </source>
</evidence>